<sequence length="457" mass="51124">MEELLSRCPRWALPARGRPALCAVSGGLDSMCLLDLLDRWCRERQGRIVAAHFNHHLRGAESDRDEAFVRDWCAGRDIPFVSGSGDVRGLAEREGLSLEEAARKLRYAFLRREAEKLGQHIRIYTAHHADDNAETILFNLIRGTGAAGLTGMAYQQNGIYRPLLDVTRAELADYAADHHIPHVEDSTNADPDAAARNFLRLEVMPRLKQINPQAVAHINDAGRRLRTVDRSLEEEAARRTAHVEVQEGRVTLSRQALAEATDAVKPRMLLRLFDLLGVGRRDITAAHLNAILYLTRNTLWGRESRLDLPHGVTARYCREWLILETRPQTLTEVQLLPDCPVTWGDFRLTLLDQPEGEGLALRPWRQGERMGLTAGPAAPGDRLVLPETHGGGRSVKRLCLDRRISLTERDQLPAIYAGGCLAAVWRLGVDEAFSVSAGEPCRFIQIAEAAKERDHEK</sequence>
<comment type="catalytic activity">
    <reaction evidence="7 8">
        <text>cytidine(34) in tRNA(Ile2) + L-lysine + ATP = lysidine(34) in tRNA(Ile2) + AMP + diphosphate + H(+)</text>
        <dbReference type="Rhea" id="RHEA:43744"/>
        <dbReference type="Rhea" id="RHEA-COMP:10625"/>
        <dbReference type="Rhea" id="RHEA-COMP:10670"/>
        <dbReference type="ChEBI" id="CHEBI:15378"/>
        <dbReference type="ChEBI" id="CHEBI:30616"/>
        <dbReference type="ChEBI" id="CHEBI:32551"/>
        <dbReference type="ChEBI" id="CHEBI:33019"/>
        <dbReference type="ChEBI" id="CHEBI:82748"/>
        <dbReference type="ChEBI" id="CHEBI:83665"/>
        <dbReference type="ChEBI" id="CHEBI:456215"/>
        <dbReference type="EC" id="6.3.4.19"/>
    </reaction>
</comment>
<keyword evidence="4 8" id="KW-0819">tRNA processing</keyword>
<dbReference type="SUPFAM" id="SSF82829">
    <property type="entry name" value="MesJ substrate recognition domain-like"/>
    <property type="match status" value="1"/>
</dbReference>
<dbReference type="InterPro" id="IPR012796">
    <property type="entry name" value="Lysidine-tRNA-synth_C"/>
</dbReference>
<dbReference type="EC" id="6.3.4.19" evidence="8"/>
<keyword evidence="6 8" id="KW-0067">ATP-binding</keyword>
<dbReference type="InterPro" id="IPR014729">
    <property type="entry name" value="Rossmann-like_a/b/a_fold"/>
</dbReference>
<name>A0ABS2FZX2_9FIRM</name>
<dbReference type="Gene3D" id="3.40.50.620">
    <property type="entry name" value="HUPs"/>
    <property type="match status" value="1"/>
</dbReference>
<proteinExistence type="inferred from homology"/>
<dbReference type="RefSeq" id="WP_204805761.1">
    <property type="nucleotide sequence ID" value="NZ_JACSNX010000037.1"/>
</dbReference>
<accession>A0ABS2FZX2</accession>
<protein>
    <recommendedName>
        <fullName evidence="8">tRNA(Ile)-lysidine synthase</fullName>
        <ecNumber evidence="8">6.3.4.19</ecNumber>
    </recommendedName>
    <alternativeName>
        <fullName evidence="8">tRNA(Ile)-2-lysyl-cytidine synthase</fullName>
    </alternativeName>
    <alternativeName>
        <fullName evidence="8">tRNA(Ile)-lysidine synthetase</fullName>
    </alternativeName>
</protein>
<dbReference type="GO" id="GO:0032267">
    <property type="term" value="F:tRNA(Ile)-lysidine synthase activity"/>
    <property type="evidence" value="ECO:0007669"/>
    <property type="project" value="UniProtKB-EC"/>
</dbReference>
<dbReference type="PANTHER" id="PTHR43033">
    <property type="entry name" value="TRNA(ILE)-LYSIDINE SYNTHASE-RELATED"/>
    <property type="match status" value="1"/>
</dbReference>
<keyword evidence="5 8" id="KW-0547">Nucleotide-binding</keyword>
<evidence type="ECO:0000313" key="11">
    <source>
        <dbReference type="Proteomes" id="UP000719500"/>
    </source>
</evidence>
<feature type="domain" description="Lysidine-tRNA(Ile) synthetase C-terminal" evidence="9">
    <location>
        <begin position="372"/>
        <end position="446"/>
    </location>
</feature>
<evidence type="ECO:0000256" key="1">
    <source>
        <dbReference type="ARBA" id="ARBA00004496"/>
    </source>
</evidence>
<dbReference type="EMBL" id="JACSNX010000037">
    <property type="protein sequence ID" value="MBM6852455.1"/>
    <property type="molecule type" value="Genomic_DNA"/>
</dbReference>
<gene>
    <name evidence="8 10" type="primary">tilS</name>
    <name evidence="10" type="ORF">H9X91_13530</name>
</gene>
<dbReference type="Pfam" id="PF11734">
    <property type="entry name" value="TilS_C"/>
    <property type="match status" value="1"/>
</dbReference>
<evidence type="ECO:0000256" key="5">
    <source>
        <dbReference type="ARBA" id="ARBA00022741"/>
    </source>
</evidence>
<keyword evidence="2 8" id="KW-0963">Cytoplasm</keyword>
<dbReference type="PANTHER" id="PTHR43033:SF1">
    <property type="entry name" value="TRNA(ILE)-LYSIDINE SYNTHASE-RELATED"/>
    <property type="match status" value="1"/>
</dbReference>
<dbReference type="HAMAP" id="MF_01161">
    <property type="entry name" value="tRNA_Ile_lys_synt"/>
    <property type="match status" value="1"/>
</dbReference>
<evidence type="ECO:0000313" key="10">
    <source>
        <dbReference type="EMBL" id="MBM6852455.1"/>
    </source>
</evidence>
<dbReference type="Pfam" id="PF01171">
    <property type="entry name" value="ATP_bind_3"/>
    <property type="match status" value="1"/>
</dbReference>
<evidence type="ECO:0000256" key="7">
    <source>
        <dbReference type="ARBA" id="ARBA00048539"/>
    </source>
</evidence>
<evidence type="ECO:0000256" key="8">
    <source>
        <dbReference type="HAMAP-Rule" id="MF_01161"/>
    </source>
</evidence>
<reference evidence="10 11" key="1">
    <citation type="journal article" date="2021" name="Sci. Rep.">
        <title>The distribution of antibiotic resistance genes in chicken gut microbiota commensals.</title>
        <authorList>
            <person name="Juricova H."/>
            <person name="Matiasovicova J."/>
            <person name="Kubasova T."/>
            <person name="Cejkova D."/>
            <person name="Rychlik I."/>
        </authorList>
    </citation>
    <scope>NUCLEOTIDE SEQUENCE [LARGE SCALE GENOMIC DNA]</scope>
    <source>
        <strain evidence="10 11">An411</strain>
    </source>
</reference>
<comment type="caution">
    <text evidence="10">The sequence shown here is derived from an EMBL/GenBank/DDBJ whole genome shotgun (WGS) entry which is preliminary data.</text>
</comment>
<evidence type="ECO:0000256" key="2">
    <source>
        <dbReference type="ARBA" id="ARBA00022490"/>
    </source>
</evidence>
<evidence type="ECO:0000256" key="3">
    <source>
        <dbReference type="ARBA" id="ARBA00022598"/>
    </source>
</evidence>
<comment type="subcellular location">
    <subcellularLocation>
        <location evidence="1 8">Cytoplasm</location>
    </subcellularLocation>
</comment>
<dbReference type="NCBIfam" id="TIGR02432">
    <property type="entry name" value="lysidine_TilS_N"/>
    <property type="match status" value="1"/>
</dbReference>
<keyword evidence="3 8" id="KW-0436">Ligase</keyword>
<feature type="binding site" evidence="8">
    <location>
        <begin position="25"/>
        <end position="30"/>
    </location>
    <ligand>
        <name>ATP</name>
        <dbReference type="ChEBI" id="CHEBI:30616"/>
    </ligand>
</feature>
<dbReference type="Proteomes" id="UP000719500">
    <property type="component" value="Unassembled WGS sequence"/>
</dbReference>
<evidence type="ECO:0000259" key="9">
    <source>
        <dbReference type="SMART" id="SM00977"/>
    </source>
</evidence>
<dbReference type="SUPFAM" id="SSF52402">
    <property type="entry name" value="Adenine nucleotide alpha hydrolases-like"/>
    <property type="match status" value="1"/>
</dbReference>
<organism evidence="10 11">
    <name type="scientific">Oscillibacter valericigenes</name>
    <dbReference type="NCBI Taxonomy" id="351091"/>
    <lineage>
        <taxon>Bacteria</taxon>
        <taxon>Bacillati</taxon>
        <taxon>Bacillota</taxon>
        <taxon>Clostridia</taxon>
        <taxon>Eubacteriales</taxon>
        <taxon>Oscillospiraceae</taxon>
        <taxon>Oscillibacter</taxon>
    </lineage>
</organism>
<dbReference type="SMART" id="SM00977">
    <property type="entry name" value="TilS_C"/>
    <property type="match status" value="1"/>
</dbReference>
<comment type="domain">
    <text evidence="8">The N-terminal region contains the highly conserved SGGXDS motif, predicted to be a P-loop motif involved in ATP binding.</text>
</comment>
<dbReference type="CDD" id="cd01992">
    <property type="entry name" value="TilS_N"/>
    <property type="match status" value="1"/>
</dbReference>
<evidence type="ECO:0000256" key="6">
    <source>
        <dbReference type="ARBA" id="ARBA00022840"/>
    </source>
</evidence>
<comment type="function">
    <text evidence="8">Ligates lysine onto the cytidine present at position 34 of the AUA codon-specific tRNA(Ile) that contains the anticodon CAU, in an ATP-dependent manner. Cytidine is converted to lysidine, thus changing the amino acid specificity of the tRNA from methionine to isoleucine.</text>
</comment>
<dbReference type="InterPro" id="IPR011063">
    <property type="entry name" value="TilS/TtcA_N"/>
</dbReference>
<dbReference type="InterPro" id="IPR012795">
    <property type="entry name" value="tRNA_Ile_lys_synt_N"/>
</dbReference>
<dbReference type="InterPro" id="IPR012094">
    <property type="entry name" value="tRNA_Ile_lys_synt"/>
</dbReference>
<evidence type="ECO:0000256" key="4">
    <source>
        <dbReference type="ARBA" id="ARBA00022694"/>
    </source>
</evidence>
<keyword evidence="11" id="KW-1185">Reference proteome</keyword>
<comment type="similarity">
    <text evidence="8">Belongs to the tRNA(Ile)-lysidine synthase family.</text>
</comment>
<dbReference type="SUPFAM" id="SSF56037">
    <property type="entry name" value="PheT/TilS domain"/>
    <property type="match status" value="1"/>
</dbReference>